<feature type="transmembrane region" description="Helical" evidence="9">
    <location>
        <begin position="132"/>
        <end position="152"/>
    </location>
</feature>
<protein>
    <recommendedName>
        <fullName evidence="8">Rod shape-determining protein MreD</fullName>
    </recommendedName>
</protein>
<accession>A0A1G5Q864</accession>
<keyword evidence="7 8" id="KW-0472">Membrane</keyword>
<keyword evidence="4 9" id="KW-0812">Transmembrane</keyword>
<dbReference type="Proteomes" id="UP000199648">
    <property type="component" value="Unassembled WGS sequence"/>
</dbReference>
<feature type="transmembrane region" description="Helical" evidence="9">
    <location>
        <begin position="39"/>
        <end position="62"/>
    </location>
</feature>
<evidence type="ECO:0000256" key="1">
    <source>
        <dbReference type="ARBA" id="ARBA00004651"/>
    </source>
</evidence>
<dbReference type="OrthoDB" id="6647425at2"/>
<comment type="similarity">
    <text evidence="2 8">Belongs to the MreD family.</text>
</comment>
<organism evidence="10 11">
    <name type="scientific">Thiohalomonas denitrificans</name>
    <dbReference type="NCBI Taxonomy" id="415747"/>
    <lineage>
        <taxon>Bacteria</taxon>
        <taxon>Pseudomonadati</taxon>
        <taxon>Pseudomonadota</taxon>
        <taxon>Gammaproteobacteria</taxon>
        <taxon>Thiohalomonadales</taxon>
        <taxon>Thiohalomonadaceae</taxon>
        <taxon>Thiohalomonas</taxon>
    </lineage>
</organism>
<evidence type="ECO:0000256" key="8">
    <source>
        <dbReference type="PIRNR" id="PIRNR018472"/>
    </source>
</evidence>
<feature type="transmembrane region" description="Helical" evidence="9">
    <location>
        <begin position="104"/>
        <end position="126"/>
    </location>
</feature>
<keyword evidence="6 9" id="KW-1133">Transmembrane helix</keyword>
<dbReference type="GO" id="GO:0005886">
    <property type="term" value="C:plasma membrane"/>
    <property type="evidence" value="ECO:0007669"/>
    <property type="project" value="UniProtKB-SubCell"/>
</dbReference>
<comment type="subcellular location">
    <subcellularLocation>
        <location evidence="8">Cell inner membrane</location>
    </subcellularLocation>
    <subcellularLocation>
        <location evidence="1">Cell membrane</location>
        <topology evidence="1">Multi-pass membrane protein</topology>
    </subcellularLocation>
</comment>
<evidence type="ECO:0000256" key="2">
    <source>
        <dbReference type="ARBA" id="ARBA00007776"/>
    </source>
</evidence>
<dbReference type="Pfam" id="PF04093">
    <property type="entry name" value="MreD"/>
    <property type="match status" value="1"/>
</dbReference>
<feature type="transmembrane region" description="Helical" evidence="9">
    <location>
        <begin position="74"/>
        <end position="92"/>
    </location>
</feature>
<evidence type="ECO:0000256" key="9">
    <source>
        <dbReference type="SAM" id="Phobius"/>
    </source>
</evidence>
<proteinExistence type="inferred from homology"/>
<name>A0A1G5Q864_9GAMM</name>
<keyword evidence="11" id="KW-1185">Reference proteome</keyword>
<evidence type="ECO:0000313" key="10">
    <source>
        <dbReference type="EMBL" id="SCZ58054.1"/>
    </source>
</evidence>
<evidence type="ECO:0000256" key="4">
    <source>
        <dbReference type="ARBA" id="ARBA00022692"/>
    </source>
</evidence>
<feature type="transmembrane region" description="Helical" evidence="9">
    <location>
        <begin position="6"/>
        <end position="27"/>
    </location>
</feature>
<dbReference type="InterPro" id="IPR026034">
    <property type="entry name" value="MreD_proteobac"/>
</dbReference>
<keyword evidence="3 8" id="KW-1003">Cell membrane</keyword>
<gene>
    <name evidence="10" type="ORF">SAMN03097708_01590</name>
</gene>
<dbReference type="RefSeq" id="WP_092995042.1">
    <property type="nucleotide sequence ID" value="NZ_FMWD01000004.1"/>
</dbReference>
<evidence type="ECO:0000256" key="5">
    <source>
        <dbReference type="ARBA" id="ARBA00022960"/>
    </source>
</evidence>
<reference evidence="10 11" key="1">
    <citation type="submission" date="2016-10" db="EMBL/GenBank/DDBJ databases">
        <authorList>
            <person name="de Groot N.N."/>
        </authorList>
    </citation>
    <scope>NUCLEOTIDE SEQUENCE [LARGE SCALE GENOMIC DNA]</scope>
    <source>
        <strain evidence="10 11">HLD2</strain>
    </source>
</reference>
<dbReference type="EMBL" id="FMWD01000004">
    <property type="protein sequence ID" value="SCZ58054.1"/>
    <property type="molecule type" value="Genomic_DNA"/>
</dbReference>
<dbReference type="InterPro" id="IPR007227">
    <property type="entry name" value="Cell_shape_determining_MreD"/>
</dbReference>
<dbReference type="NCBIfam" id="TIGR03426">
    <property type="entry name" value="shape_MreD"/>
    <property type="match status" value="1"/>
</dbReference>
<dbReference type="PIRSF" id="PIRSF018472">
    <property type="entry name" value="MreD_proteobac"/>
    <property type="match status" value="1"/>
</dbReference>
<comment type="function">
    <text evidence="8">Involved in formation of the rod shape of the cell. May also contribute to regulation of formation of penicillin-binding proteins.</text>
</comment>
<dbReference type="PANTHER" id="PTHR37484:SF1">
    <property type="entry name" value="ROD SHAPE-DETERMINING PROTEIN MRED"/>
    <property type="match status" value="1"/>
</dbReference>
<evidence type="ECO:0000256" key="3">
    <source>
        <dbReference type="ARBA" id="ARBA00022475"/>
    </source>
</evidence>
<evidence type="ECO:0000256" key="7">
    <source>
        <dbReference type="ARBA" id="ARBA00023136"/>
    </source>
</evidence>
<evidence type="ECO:0000256" key="6">
    <source>
        <dbReference type="ARBA" id="ARBA00022989"/>
    </source>
</evidence>
<keyword evidence="5 8" id="KW-0133">Cell shape</keyword>
<dbReference type="AlphaFoldDB" id="A0A1G5Q864"/>
<dbReference type="STRING" id="415747.SAMN03097708_01590"/>
<dbReference type="GO" id="GO:0008360">
    <property type="term" value="P:regulation of cell shape"/>
    <property type="evidence" value="ECO:0007669"/>
    <property type="project" value="UniProtKB-UniRule"/>
</dbReference>
<evidence type="ECO:0000313" key="11">
    <source>
        <dbReference type="Proteomes" id="UP000199648"/>
    </source>
</evidence>
<keyword evidence="8" id="KW-0997">Cell inner membrane</keyword>
<dbReference type="PANTHER" id="PTHR37484">
    <property type="entry name" value="ROD SHAPE-DETERMINING PROTEIN MRED"/>
    <property type="match status" value="1"/>
</dbReference>
<sequence>MSLAQHQNGWAIIASFLVAMILTLMPLPDGAEWFRPEWVAMVLIYWCMALPERVNIGVAWIMGLFLDVARGALLGQYALALTLVAFLTIHLHRRVRNFPLWQQSLAVLVLVALEQLLVLWVKGIIGQSPNSWLYWAPSLTSMLLWPWMFLILRDLRRHFRVT</sequence>